<evidence type="ECO:0000313" key="5">
    <source>
        <dbReference type="Proteomes" id="UP000473531"/>
    </source>
</evidence>
<dbReference type="PANTHER" id="PTHR33619:SF3">
    <property type="entry name" value="POLYSACCHARIDE EXPORT PROTEIN GFCE-RELATED"/>
    <property type="match status" value="1"/>
</dbReference>
<dbReference type="Gene3D" id="3.30.1950.10">
    <property type="entry name" value="wza like domain"/>
    <property type="match status" value="1"/>
</dbReference>
<dbReference type="OrthoDB" id="8410640at2"/>
<dbReference type="Gene3D" id="3.10.560.10">
    <property type="entry name" value="Outer membrane lipoprotein wza domain like"/>
    <property type="match status" value="1"/>
</dbReference>
<evidence type="ECO:0000259" key="2">
    <source>
        <dbReference type="Pfam" id="PF02563"/>
    </source>
</evidence>
<dbReference type="EMBL" id="WTYU01000001">
    <property type="protein sequence ID" value="MXP14672.1"/>
    <property type="molecule type" value="Genomic_DNA"/>
</dbReference>
<dbReference type="InterPro" id="IPR003715">
    <property type="entry name" value="Poly_export_N"/>
</dbReference>
<reference evidence="4 5" key="1">
    <citation type="submission" date="2019-12" db="EMBL/GenBank/DDBJ databases">
        <title>Genomic-based taxomic classification of the family Erythrobacteraceae.</title>
        <authorList>
            <person name="Xu L."/>
        </authorList>
    </citation>
    <scope>NUCLEOTIDE SEQUENCE [LARGE SCALE GENOMIC DNA]</scope>
    <source>
        <strain evidence="4 5">KCTC 52259</strain>
    </source>
</reference>
<dbReference type="Proteomes" id="UP000473531">
    <property type="component" value="Unassembled WGS sequence"/>
</dbReference>
<gene>
    <name evidence="4" type="ORF">GRI44_07900</name>
</gene>
<evidence type="ECO:0000256" key="1">
    <source>
        <dbReference type="ARBA" id="ARBA00022729"/>
    </source>
</evidence>
<organism evidence="4 5">
    <name type="scientific">Allopontixanthobacter confluentis</name>
    <dbReference type="NCBI Taxonomy" id="1849021"/>
    <lineage>
        <taxon>Bacteria</taxon>
        <taxon>Pseudomonadati</taxon>
        <taxon>Pseudomonadota</taxon>
        <taxon>Alphaproteobacteria</taxon>
        <taxon>Sphingomonadales</taxon>
        <taxon>Erythrobacteraceae</taxon>
        <taxon>Allopontixanthobacter</taxon>
    </lineage>
</organism>
<dbReference type="Pfam" id="PF10531">
    <property type="entry name" value="SLBB"/>
    <property type="match status" value="1"/>
</dbReference>
<accession>A0A6L7GF01</accession>
<comment type="caution">
    <text evidence="4">The sequence shown here is derived from an EMBL/GenBank/DDBJ whole genome shotgun (WGS) entry which is preliminary data.</text>
</comment>
<dbReference type="InterPro" id="IPR019554">
    <property type="entry name" value="Soluble_ligand-bd"/>
</dbReference>
<dbReference type="Pfam" id="PF02563">
    <property type="entry name" value="Poly_export"/>
    <property type="match status" value="1"/>
</dbReference>
<feature type="domain" description="Polysaccharide export protein N-terminal" evidence="2">
    <location>
        <begin position="63"/>
        <end position="138"/>
    </location>
</feature>
<dbReference type="GO" id="GO:0015159">
    <property type="term" value="F:polysaccharide transmembrane transporter activity"/>
    <property type="evidence" value="ECO:0007669"/>
    <property type="project" value="InterPro"/>
</dbReference>
<evidence type="ECO:0000313" key="4">
    <source>
        <dbReference type="EMBL" id="MXP14672.1"/>
    </source>
</evidence>
<protein>
    <submittedName>
        <fullName evidence="4">Polysaccharide export protein</fullName>
    </submittedName>
</protein>
<proteinExistence type="predicted"/>
<sequence>MHDYERYYDDLHAGGRRASGHTAAAAQVMLAALAWLGTAGCTSISSDAPAGAQAYAIMPSIQPQTDRYLIGTADTVTVMVFREPELSVTDRIVDQGGNLNLPLVGDIDVRGKTAGQLSDEIRLRLARYVIDPKVSVGIVSASQNIAVEGSVNQPGVYPVPGRSSLIQAMALARSPTPVAALDQVFVFRTIDGREQAARFDLRRIRAGHDPDPVILPGDKIVVGISNLKELWLEYLSIPVFNIFRTF</sequence>
<dbReference type="InterPro" id="IPR049712">
    <property type="entry name" value="Poly_export"/>
</dbReference>
<name>A0A6L7GF01_9SPHN</name>
<feature type="domain" description="Soluble ligand binding" evidence="3">
    <location>
        <begin position="145"/>
        <end position="192"/>
    </location>
</feature>
<dbReference type="RefSeq" id="WP_160600946.1">
    <property type="nucleotide sequence ID" value="NZ_WTYU01000001.1"/>
</dbReference>
<dbReference type="AlphaFoldDB" id="A0A6L7GF01"/>
<keyword evidence="1" id="KW-0732">Signal</keyword>
<dbReference type="PANTHER" id="PTHR33619">
    <property type="entry name" value="POLYSACCHARIDE EXPORT PROTEIN GFCE-RELATED"/>
    <property type="match status" value="1"/>
</dbReference>
<keyword evidence="5" id="KW-1185">Reference proteome</keyword>
<evidence type="ECO:0000259" key="3">
    <source>
        <dbReference type="Pfam" id="PF10531"/>
    </source>
</evidence>